<dbReference type="EMBL" id="JARBWL010000002">
    <property type="protein sequence ID" value="MDI2594240.1"/>
    <property type="molecule type" value="Genomic_DNA"/>
</dbReference>
<evidence type="ECO:0000313" key="1">
    <source>
        <dbReference type="EMBL" id="MDI2594240.1"/>
    </source>
</evidence>
<comment type="caution">
    <text evidence="1">The sequence shown here is derived from an EMBL/GenBank/DDBJ whole genome shotgun (WGS) entry which is preliminary data.</text>
</comment>
<dbReference type="RefSeq" id="WP_259500165.1">
    <property type="nucleotide sequence ID" value="NZ_JARBWL010000002.1"/>
</dbReference>
<gene>
    <name evidence="1" type="ORF">POF45_22815</name>
</gene>
<protein>
    <submittedName>
        <fullName evidence="1">Uncharacterized protein</fullName>
    </submittedName>
</protein>
<reference evidence="1 2" key="1">
    <citation type="submission" date="2023-02" db="EMBL/GenBank/DDBJ databases">
        <title>Pseudomonas chrutzelriedensis sp. nov., a potently antifungal strain isolated from moss.</title>
        <authorList>
            <person name="Schnyder A."/>
            <person name="Kalawong R."/>
            <person name="Eberl L."/>
            <person name="Agnoli K."/>
        </authorList>
    </citation>
    <scope>NUCLEOTIDE SEQUENCE [LARGE SCALE GENOMIC DNA]</scope>
    <source>
        <strain evidence="1 2">681</strain>
    </source>
</reference>
<dbReference type="Proteomes" id="UP001159100">
    <property type="component" value="Unassembled WGS sequence"/>
</dbReference>
<sequence length="87" mass="9878">MNDNVGGLAEKPGCNCVTERKTQESQGMLRFQAISQLTARRNSVFFFQNSDTLRFCPLAPASQANNWRSTLYRYSCRGHFPEGIEDI</sequence>
<proteinExistence type="predicted"/>
<name>A0ABT6QU08_9PSED</name>
<organism evidence="1 2">
    <name type="scientific">Pseudomonas fungipugnans</name>
    <dbReference type="NCBI Taxonomy" id="3024217"/>
    <lineage>
        <taxon>Bacteria</taxon>
        <taxon>Pseudomonadati</taxon>
        <taxon>Pseudomonadota</taxon>
        <taxon>Gammaproteobacteria</taxon>
        <taxon>Pseudomonadales</taxon>
        <taxon>Pseudomonadaceae</taxon>
        <taxon>Pseudomonas</taxon>
    </lineage>
</organism>
<keyword evidence="2" id="KW-1185">Reference proteome</keyword>
<accession>A0ABT6QU08</accession>
<evidence type="ECO:0000313" key="2">
    <source>
        <dbReference type="Proteomes" id="UP001159100"/>
    </source>
</evidence>